<evidence type="ECO:0000256" key="5">
    <source>
        <dbReference type="HAMAP-Rule" id="MF_01062"/>
    </source>
</evidence>
<feature type="binding site" evidence="5">
    <location>
        <begin position="195"/>
        <end position="202"/>
    </location>
    <ligand>
        <name>ADP</name>
        <dbReference type="ChEBI" id="CHEBI:456216"/>
    </ligand>
</feature>
<keyword evidence="8" id="KW-1185">Reference proteome</keyword>
<dbReference type="EC" id="2.7.11.33" evidence="5"/>
<evidence type="ECO:0000256" key="4">
    <source>
        <dbReference type="ARBA" id="ARBA00022777"/>
    </source>
</evidence>
<dbReference type="GO" id="GO:0016740">
    <property type="term" value="F:transferase activity"/>
    <property type="evidence" value="ECO:0007669"/>
    <property type="project" value="UniProtKB-KW"/>
</dbReference>
<gene>
    <name evidence="7" type="ORF">ACFPK8_12570</name>
</gene>
<dbReference type="GeneID" id="303296109"/>
<comment type="similarity">
    <text evidence="5">Belongs to the pyruvate, phosphate/water dikinase regulatory protein family. PSRP subfamily.</text>
</comment>
<dbReference type="RefSeq" id="WP_193117740.1">
    <property type="nucleotide sequence ID" value="NZ_BAAAIR010000016.1"/>
</dbReference>
<evidence type="ECO:0000256" key="2">
    <source>
        <dbReference type="ARBA" id="ARBA00022679"/>
    </source>
</evidence>
<organism evidence="7 8">
    <name type="scientific">Brachybacterium tyrofermentans</name>
    <dbReference type="NCBI Taxonomy" id="47848"/>
    <lineage>
        <taxon>Bacteria</taxon>
        <taxon>Bacillati</taxon>
        <taxon>Actinomycetota</taxon>
        <taxon>Actinomycetes</taxon>
        <taxon>Micrococcales</taxon>
        <taxon>Dermabacteraceae</taxon>
        <taxon>Brachybacterium</taxon>
    </lineage>
</organism>
<dbReference type="PANTHER" id="PTHR31756">
    <property type="entry name" value="PYRUVATE, PHOSPHATE DIKINASE REGULATORY PROTEIN 1, CHLOROPLASTIC"/>
    <property type="match status" value="1"/>
</dbReference>
<comment type="catalytic activity">
    <reaction evidence="5">
        <text>[pyruvate, water dikinase] + ADP = [pyruvate, water dikinase]-phosphate + AMP + H(+)</text>
        <dbReference type="Rhea" id="RHEA:46020"/>
        <dbReference type="Rhea" id="RHEA-COMP:11425"/>
        <dbReference type="Rhea" id="RHEA-COMP:11426"/>
        <dbReference type="ChEBI" id="CHEBI:15378"/>
        <dbReference type="ChEBI" id="CHEBI:43176"/>
        <dbReference type="ChEBI" id="CHEBI:68546"/>
        <dbReference type="ChEBI" id="CHEBI:456215"/>
        <dbReference type="ChEBI" id="CHEBI:456216"/>
        <dbReference type="EC" id="2.7.11.33"/>
    </reaction>
</comment>
<comment type="catalytic activity">
    <reaction evidence="5">
        <text>[pyruvate, water dikinase]-phosphate + phosphate + H(+) = [pyruvate, water dikinase] + diphosphate</text>
        <dbReference type="Rhea" id="RHEA:48580"/>
        <dbReference type="Rhea" id="RHEA-COMP:11425"/>
        <dbReference type="Rhea" id="RHEA-COMP:11426"/>
        <dbReference type="ChEBI" id="CHEBI:15378"/>
        <dbReference type="ChEBI" id="CHEBI:33019"/>
        <dbReference type="ChEBI" id="CHEBI:43176"/>
        <dbReference type="ChEBI" id="CHEBI:43474"/>
        <dbReference type="ChEBI" id="CHEBI:68546"/>
        <dbReference type="EC" id="2.7.4.28"/>
    </reaction>
</comment>
<dbReference type="PANTHER" id="PTHR31756:SF3">
    <property type="entry name" value="PYRUVATE, PHOSPHATE DIKINASE REGULATORY PROTEIN 1, CHLOROPLASTIC"/>
    <property type="match status" value="1"/>
</dbReference>
<evidence type="ECO:0000313" key="8">
    <source>
        <dbReference type="Proteomes" id="UP001595937"/>
    </source>
</evidence>
<keyword evidence="3 5" id="KW-0547">Nucleotide-binding</keyword>
<evidence type="ECO:0000313" key="7">
    <source>
        <dbReference type="EMBL" id="MFC5298348.1"/>
    </source>
</evidence>
<keyword evidence="2 5" id="KW-0808">Transferase</keyword>
<keyword evidence="7" id="KW-0670">Pyruvate</keyword>
<dbReference type="InterPro" id="IPR026530">
    <property type="entry name" value="PSRP"/>
</dbReference>
<dbReference type="Proteomes" id="UP001595937">
    <property type="component" value="Unassembled WGS sequence"/>
</dbReference>
<dbReference type="NCBIfam" id="NF003742">
    <property type="entry name" value="PRK05339.1"/>
    <property type="match status" value="1"/>
</dbReference>
<evidence type="ECO:0000256" key="6">
    <source>
        <dbReference type="SAM" id="MobiDB-lite"/>
    </source>
</evidence>
<keyword evidence="4 5" id="KW-0418">Kinase</keyword>
<keyword evidence="1 5" id="KW-0723">Serine/threonine-protein kinase</keyword>
<feature type="region of interest" description="Disordered" evidence="6">
    <location>
        <begin position="1"/>
        <end position="33"/>
    </location>
</feature>
<evidence type="ECO:0000256" key="1">
    <source>
        <dbReference type="ARBA" id="ARBA00022527"/>
    </source>
</evidence>
<dbReference type="Pfam" id="PF03618">
    <property type="entry name" value="Kinase-PPPase"/>
    <property type="match status" value="1"/>
</dbReference>
<comment type="function">
    <text evidence="5">Bifunctional serine/threonine kinase and phosphorylase involved in the regulation of the phosphoenolpyruvate synthase (PEPS) by catalyzing its phosphorylation/dephosphorylation.</text>
</comment>
<feature type="compositionally biased region" description="Pro residues" evidence="6">
    <location>
        <begin position="1"/>
        <end position="15"/>
    </location>
</feature>
<name>A0ABW0FHW1_9MICO</name>
<protein>
    <recommendedName>
        <fullName evidence="5">Putative phosphoenolpyruvate synthase regulatory protein</fullName>
        <shortName evidence="5">PEP synthase regulatory protein</shortName>
        <shortName evidence="5">PSRP</shortName>
        <ecNumber evidence="5">2.7.11.33</ecNumber>
        <ecNumber evidence="5">2.7.4.28</ecNumber>
    </recommendedName>
    <alternativeName>
        <fullName evidence="5">Pyruvate, water dikinase regulatory protein</fullName>
    </alternativeName>
</protein>
<reference evidence="8" key="1">
    <citation type="journal article" date="2019" name="Int. J. Syst. Evol. Microbiol.">
        <title>The Global Catalogue of Microorganisms (GCM) 10K type strain sequencing project: providing services to taxonomists for standard genome sequencing and annotation.</title>
        <authorList>
            <consortium name="The Broad Institute Genomics Platform"/>
            <consortium name="The Broad Institute Genome Sequencing Center for Infectious Disease"/>
            <person name="Wu L."/>
            <person name="Ma J."/>
        </authorList>
    </citation>
    <scope>NUCLEOTIDE SEQUENCE [LARGE SCALE GENOMIC DNA]</scope>
    <source>
        <strain evidence="8">CGMCC 1.16455</strain>
    </source>
</reference>
<dbReference type="InterPro" id="IPR005177">
    <property type="entry name" value="Kinase-pyrophosphorylase"/>
</dbReference>
<proteinExistence type="inferred from homology"/>
<comment type="caution">
    <text evidence="7">The sequence shown here is derived from an EMBL/GenBank/DDBJ whole genome shotgun (WGS) entry which is preliminary data.</text>
</comment>
<accession>A0ABW0FHW1</accession>
<evidence type="ECO:0000256" key="3">
    <source>
        <dbReference type="ARBA" id="ARBA00022741"/>
    </source>
</evidence>
<dbReference type="EC" id="2.7.4.28" evidence="5"/>
<sequence length="316" mass="34049">MGSSLPIPPPLPPATEPSATKPPVAEPGSSEALSPAALAPGAAATAVPVFFISDSTGISVETMGNALLIQFPGAPFERTLIPFVRSVEEARQVRERLDAAMDGTVAPIVFLTVVDEAVREELLSTRAPVVDFVSGHLAQLESQLGMSGDHAPARLHGVGDSHRYNRRMQAVEFAIEHDDGQSVRALEKADVVLIAPSRCGKTPTSMYLALMHGIFVANYPLVDEDLAAGVLPESIATLSDRCFGLLISPQRLAAVRTERMPDSRYSSLEQARWELSRARRVYDAYGIPFVDSSTRSVEEMSTLILQSLDRRGTSSR</sequence>
<dbReference type="HAMAP" id="MF_01062">
    <property type="entry name" value="PSRP"/>
    <property type="match status" value="1"/>
</dbReference>
<dbReference type="EMBL" id="JBHSLN010000025">
    <property type="protein sequence ID" value="MFC5298348.1"/>
    <property type="molecule type" value="Genomic_DNA"/>
</dbReference>